<dbReference type="Proteomes" id="UP000759246">
    <property type="component" value="Unassembled WGS sequence"/>
</dbReference>
<evidence type="ECO:0000313" key="1">
    <source>
        <dbReference type="EMBL" id="MBF0966229.1"/>
    </source>
</evidence>
<reference evidence="1" key="1">
    <citation type="submission" date="2020-04" db="EMBL/GenBank/DDBJ databases">
        <title>Deep metagenomics examines the oral microbiome during advanced dental caries in children, revealing novel taxa and co-occurrences with host molecules.</title>
        <authorList>
            <person name="Baker J.L."/>
            <person name="Morton J.T."/>
            <person name="Dinis M."/>
            <person name="Alvarez R."/>
            <person name="Tran N.C."/>
            <person name="Knight R."/>
            <person name="Edlund A."/>
        </authorList>
    </citation>
    <scope>NUCLEOTIDE SEQUENCE</scope>
    <source>
        <strain evidence="1">JCVI_30_bin.13</strain>
    </source>
</reference>
<feature type="non-terminal residue" evidence="1">
    <location>
        <position position="1"/>
    </location>
</feature>
<gene>
    <name evidence="1" type="ORF">HXK09_03510</name>
</gene>
<dbReference type="EMBL" id="JABZGF010000068">
    <property type="protein sequence ID" value="MBF0966229.1"/>
    <property type="molecule type" value="Genomic_DNA"/>
</dbReference>
<accession>A0A929RQR1</accession>
<organism evidence="1 2">
    <name type="scientific">Actinomyces bouchesdurhonensis</name>
    <dbReference type="NCBI Taxonomy" id="1852361"/>
    <lineage>
        <taxon>Bacteria</taxon>
        <taxon>Bacillati</taxon>
        <taxon>Actinomycetota</taxon>
        <taxon>Actinomycetes</taxon>
        <taxon>Actinomycetales</taxon>
        <taxon>Actinomycetaceae</taxon>
        <taxon>Actinomyces</taxon>
    </lineage>
</organism>
<evidence type="ECO:0000313" key="2">
    <source>
        <dbReference type="Proteomes" id="UP000759246"/>
    </source>
</evidence>
<proteinExistence type="predicted"/>
<protein>
    <submittedName>
        <fullName evidence="1">ComEC/Rec2 family competence protein</fullName>
    </submittedName>
</protein>
<dbReference type="AlphaFoldDB" id="A0A929RQR1"/>
<comment type="caution">
    <text evidence="1">The sequence shown here is derived from an EMBL/GenBank/DDBJ whole genome shotgun (WGS) entry which is preliminary data.</text>
</comment>
<name>A0A929RQR1_9ACTO</name>
<sequence length="83" mass="8694">LAGALLAPISPPTSSACARVASWATGWIADCARFFAALPGSRTQVPGGVGTVLSLYVCVGVGWASWRAWQHWVRPLVDEAGEL</sequence>